<organism evidence="1 2">
    <name type="scientific">Rickenella mellea</name>
    <dbReference type="NCBI Taxonomy" id="50990"/>
    <lineage>
        <taxon>Eukaryota</taxon>
        <taxon>Fungi</taxon>
        <taxon>Dikarya</taxon>
        <taxon>Basidiomycota</taxon>
        <taxon>Agaricomycotina</taxon>
        <taxon>Agaricomycetes</taxon>
        <taxon>Hymenochaetales</taxon>
        <taxon>Rickenellaceae</taxon>
        <taxon>Rickenella</taxon>
    </lineage>
</organism>
<protein>
    <submittedName>
        <fullName evidence="1">Uncharacterized protein</fullName>
    </submittedName>
</protein>
<gene>
    <name evidence="1" type="ORF">BD410DRAFT_843488</name>
</gene>
<dbReference type="AlphaFoldDB" id="A0A4Y7PSL7"/>
<dbReference type="EMBL" id="ML170219">
    <property type="protein sequence ID" value="TDL17559.1"/>
    <property type="molecule type" value="Genomic_DNA"/>
</dbReference>
<dbReference type="VEuPathDB" id="FungiDB:BD410DRAFT_843488"/>
<dbReference type="Proteomes" id="UP000294933">
    <property type="component" value="Unassembled WGS sequence"/>
</dbReference>
<evidence type="ECO:0000313" key="2">
    <source>
        <dbReference type="Proteomes" id="UP000294933"/>
    </source>
</evidence>
<sequence>MAPKVDPAIKEIVLKYTAFLSVDDLKSLHFPCPDPDIEGNYHIAIVSYQPRNAGTVFIICCGPKDSPKCDMHRRRASIQLSRKLATACREEVQAYLQHVPIASSTTPAKRRVTQARAGAVIANKGVKRKMSDKQVPKATHVDVDDYIFYEVGFTFARHKSLLLVLQVNHHALYLKGDGTRSSPDGQITFILDLQPDILDTLVDMRVDVNNLELYDLTDHHFTDEYPPTYAHIIPRTHVMIYRVKMIKRFECPGLTNLLVDNLPPSPSPTHSSSNSSPLALYGTVTSGGDVSRGMKRRASHAARGDTAGMKRARVSPNAFASSSSLSPPSQNVVCSFDFTGDFFDENLDEAEFLEVLDLFKCDEKVDMKGKGKNRASAIDVDKLF</sequence>
<evidence type="ECO:0000313" key="1">
    <source>
        <dbReference type="EMBL" id="TDL17559.1"/>
    </source>
</evidence>
<reference evidence="1 2" key="1">
    <citation type="submission" date="2018-06" db="EMBL/GenBank/DDBJ databases">
        <title>A transcriptomic atlas of mushroom development highlights an independent origin of complex multicellularity.</title>
        <authorList>
            <consortium name="DOE Joint Genome Institute"/>
            <person name="Krizsan K."/>
            <person name="Almasi E."/>
            <person name="Merenyi Z."/>
            <person name="Sahu N."/>
            <person name="Viragh M."/>
            <person name="Koszo T."/>
            <person name="Mondo S."/>
            <person name="Kiss B."/>
            <person name="Balint B."/>
            <person name="Kues U."/>
            <person name="Barry K."/>
            <person name="Hegedus J.C."/>
            <person name="Henrissat B."/>
            <person name="Johnson J."/>
            <person name="Lipzen A."/>
            <person name="Ohm R."/>
            <person name="Nagy I."/>
            <person name="Pangilinan J."/>
            <person name="Yan J."/>
            <person name="Xiong Y."/>
            <person name="Grigoriev I.V."/>
            <person name="Hibbett D.S."/>
            <person name="Nagy L.G."/>
        </authorList>
    </citation>
    <scope>NUCLEOTIDE SEQUENCE [LARGE SCALE GENOMIC DNA]</scope>
    <source>
        <strain evidence="1 2">SZMC22713</strain>
    </source>
</reference>
<keyword evidence="2" id="KW-1185">Reference proteome</keyword>
<accession>A0A4Y7PSL7</accession>
<name>A0A4Y7PSL7_9AGAM</name>
<proteinExistence type="predicted"/>